<proteinExistence type="predicted"/>
<reference evidence="1 2" key="1">
    <citation type="journal article" date="2022" name="bioRxiv">
        <title>The genome of the oomycete Peronosclerospora sorghi, a cosmopolitan pathogen of maize and sorghum, is inflated with dispersed pseudogenes.</title>
        <authorList>
            <person name="Fletcher K."/>
            <person name="Martin F."/>
            <person name="Isakeit T."/>
            <person name="Cavanaugh K."/>
            <person name="Magill C."/>
            <person name="Michelmore R."/>
        </authorList>
    </citation>
    <scope>NUCLEOTIDE SEQUENCE [LARGE SCALE GENOMIC DNA]</scope>
    <source>
        <strain evidence="1">P6</strain>
    </source>
</reference>
<name>A0ACC0WQM5_9STRA</name>
<evidence type="ECO:0000313" key="2">
    <source>
        <dbReference type="Proteomes" id="UP001163321"/>
    </source>
</evidence>
<evidence type="ECO:0000313" key="1">
    <source>
        <dbReference type="EMBL" id="KAI9920606.1"/>
    </source>
</evidence>
<comment type="caution">
    <text evidence="1">The sequence shown here is derived from an EMBL/GenBank/DDBJ whole genome shotgun (WGS) entry which is preliminary data.</text>
</comment>
<protein>
    <submittedName>
        <fullName evidence="1">Uncharacterized protein</fullName>
    </submittedName>
</protein>
<organism evidence="1 2">
    <name type="scientific">Peronosclerospora sorghi</name>
    <dbReference type="NCBI Taxonomy" id="230839"/>
    <lineage>
        <taxon>Eukaryota</taxon>
        <taxon>Sar</taxon>
        <taxon>Stramenopiles</taxon>
        <taxon>Oomycota</taxon>
        <taxon>Peronosporomycetes</taxon>
        <taxon>Peronosporales</taxon>
        <taxon>Peronosporaceae</taxon>
        <taxon>Peronosclerospora</taxon>
    </lineage>
</organism>
<keyword evidence="2" id="KW-1185">Reference proteome</keyword>
<gene>
    <name evidence="1" type="ORF">PsorP6_002751</name>
</gene>
<sequence length="74" mass="8404">MHASNHETNFISLDGIEQDNTRPWPTVHDAHANSTRREQCQSKYDLDYHEFHVDGHATPLSILVDTGVEQLCSS</sequence>
<dbReference type="Proteomes" id="UP001163321">
    <property type="component" value="Chromosome 1"/>
</dbReference>
<accession>A0ACC0WQM5</accession>
<dbReference type="EMBL" id="CM047580">
    <property type="protein sequence ID" value="KAI9920606.1"/>
    <property type="molecule type" value="Genomic_DNA"/>
</dbReference>